<dbReference type="Gene3D" id="3.30.420.10">
    <property type="entry name" value="Ribonuclease H-like superfamily/Ribonuclease H"/>
    <property type="match status" value="1"/>
</dbReference>
<feature type="domain" description="RNase H type-1" evidence="1">
    <location>
        <begin position="28"/>
        <end position="101"/>
    </location>
</feature>
<dbReference type="InterPro" id="IPR012337">
    <property type="entry name" value="RNaseH-like_sf"/>
</dbReference>
<dbReference type="SUPFAM" id="SSF53098">
    <property type="entry name" value="Ribonuclease H-like"/>
    <property type="match status" value="1"/>
</dbReference>
<dbReference type="GO" id="GO:0003676">
    <property type="term" value="F:nucleic acid binding"/>
    <property type="evidence" value="ECO:0007669"/>
    <property type="project" value="InterPro"/>
</dbReference>
<dbReference type="PANTHER" id="PTHR47723:SF19">
    <property type="entry name" value="POLYNUCLEOTIDYL TRANSFERASE, RIBONUCLEASE H-LIKE SUPERFAMILY PROTEIN"/>
    <property type="match status" value="1"/>
</dbReference>
<comment type="caution">
    <text evidence="2">The sequence shown here is derived from an EMBL/GenBank/DDBJ whole genome shotgun (WGS) entry which is preliminary data.</text>
</comment>
<dbReference type="InParanoid" id="A0A2P5FRR8"/>
<accession>A0A2P5FRR8</accession>
<dbReference type="Proteomes" id="UP000237000">
    <property type="component" value="Unassembled WGS sequence"/>
</dbReference>
<name>A0A2P5FRR8_TREOI</name>
<dbReference type="GO" id="GO:0004523">
    <property type="term" value="F:RNA-DNA hybrid ribonuclease activity"/>
    <property type="evidence" value="ECO:0007669"/>
    <property type="project" value="InterPro"/>
</dbReference>
<dbReference type="AlphaFoldDB" id="A0A2P5FRR8"/>
<proteinExistence type="predicted"/>
<reference evidence="3" key="1">
    <citation type="submission" date="2016-06" db="EMBL/GenBank/DDBJ databases">
        <title>Parallel loss of symbiosis genes in relatives of nitrogen-fixing non-legume Parasponia.</title>
        <authorList>
            <person name="Van Velzen R."/>
            <person name="Holmer R."/>
            <person name="Bu F."/>
            <person name="Rutten L."/>
            <person name="Van Zeijl A."/>
            <person name="Liu W."/>
            <person name="Santuari L."/>
            <person name="Cao Q."/>
            <person name="Sharma T."/>
            <person name="Shen D."/>
            <person name="Roswanjaya Y."/>
            <person name="Wardhani T."/>
            <person name="Kalhor M.S."/>
            <person name="Jansen J."/>
            <person name="Van den Hoogen J."/>
            <person name="Gungor B."/>
            <person name="Hartog M."/>
            <person name="Hontelez J."/>
            <person name="Verver J."/>
            <person name="Yang W.-C."/>
            <person name="Schijlen E."/>
            <person name="Repin R."/>
            <person name="Schilthuizen M."/>
            <person name="Schranz E."/>
            <person name="Heidstra R."/>
            <person name="Miyata K."/>
            <person name="Fedorova E."/>
            <person name="Kohlen W."/>
            <person name="Bisseling T."/>
            <person name="Smit S."/>
            <person name="Geurts R."/>
        </authorList>
    </citation>
    <scope>NUCLEOTIDE SEQUENCE [LARGE SCALE GENOMIC DNA]</scope>
    <source>
        <strain evidence="3">cv. RG33-2</strain>
    </source>
</reference>
<dbReference type="STRING" id="63057.A0A2P5FRR8"/>
<dbReference type="InterPro" id="IPR002156">
    <property type="entry name" value="RNaseH_domain"/>
</dbReference>
<feature type="non-terminal residue" evidence="2">
    <location>
        <position position="1"/>
    </location>
</feature>
<dbReference type="OrthoDB" id="1002691at2759"/>
<sequence length="102" mass="11057">AGVVAKLANLDNKASKWQVPPSSGLKLNRDAAVRTTHQKMGTDFVILDHDGTVIAAGLNCYTGEFTVENVELMALIDGLQFARLHGFRLVEVECDAFKVIQG</sequence>
<gene>
    <name evidence="2" type="ORF">TorRG33x02_035710</name>
</gene>
<evidence type="ECO:0000313" key="2">
    <source>
        <dbReference type="EMBL" id="POO00497.1"/>
    </source>
</evidence>
<dbReference type="InterPro" id="IPR053151">
    <property type="entry name" value="RNase_H-like"/>
</dbReference>
<keyword evidence="3" id="KW-1185">Reference proteome</keyword>
<organism evidence="2 3">
    <name type="scientific">Trema orientale</name>
    <name type="common">Charcoal tree</name>
    <name type="synonym">Celtis orientalis</name>
    <dbReference type="NCBI Taxonomy" id="63057"/>
    <lineage>
        <taxon>Eukaryota</taxon>
        <taxon>Viridiplantae</taxon>
        <taxon>Streptophyta</taxon>
        <taxon>Embryophyta</taxon>
        <taxon>Tracheophyta</taxon>
        <taxon>Spermatophyta</taxon>
        <taxon>Magnoliopsida</taxon>
        <taxon>eudicotyledons</taxon>
        <taxon>Gunneridae</taxon>
        <taxon>Pentapetalae</taxon>
        <taxon>rosids</taxon>
        <taxon>fabids</taxon>
        <taxon>Rosales</taxon>
        <taxon>Cannabaceae</taxon>
        <taxon>Trema</taxon>
    </lineage>
</organism>
<dbReference type="PANTHER" id="PTHR47723">
    <property type="entry name" value="OS05G0353850 PROTEIN"/>
    <property type="match status" value="1"/>
</dbReference>
<evidence type="ECO:0000259" key="1">
    <source>
        <dbReference type="Pfam" id="PF13456"/>
    </source>
</evidence>
<evidence type="ECO:0000313" key="3">
    <source>
        <dbReference type="Proteomes" id="UP000237000"/>
    </source>
</evidence>
<dbReference type="InterPro" id="IPR036397">
    <property type="entry name" value="RNaseH_sf"/>
</dbReference>
<dbReference type="Pfam" id="PF13456">
    <property type="entry name" value="RVT_3"/>
    <property type="match status" value="1"/>
</dbReference>
<dbReference type="EMBL" id="JXTC01000012">
    <property type="protein sequence ID" value="POO00497.1"/>
    <property type="molecule type" value="Genomic_DNA"/>
</dbReference>
<protein>
    <submittedName>
        <fullName evidence="2">Ribonuclease H-like domain containing protein</fullName>
    </submittedName>
</protein>